<dbReference type="OMA" id="GTRINCG"/>
<evidence type="ECO:0000256" key="4">
    <source>
        <dbReference type="ARBA" id="ARBA00004613"/>
    </source>
</evidence>
<evidence type="ECO:0000256" key="12">
    <source>
        <dbReference type="SAM" id="SignalP"/>
    </source>
</evidence>
<evidence type="ECO:0000259" key="13">
    <source>
        <dbReference type="Pfam" id="PF00080"/>
    </source>
</evidence>
<evidence type="ECO:0000313" key="15">
    <source>
        <dbReference type="Proteomes" id="UP000243498"/>
    </source>
</evidence>
<dbReference type="STRING" id="1081105.A0A167I6K1"/>
<dbReference type="Proteomes" id="UP000243498">
    <property type="component" value="Unassembled WGS sequence"/>
</dbReference>
<keyword evidence="8" id="KW-0964">Secreted</keyword>
<dbReference type="FunFam" id="2.60.40.200:FF:000007">
    <property type="entry name" value="Cell surface Cu-only superoxide dismutase 5"/>
    <property type="match status" value="1"/>
</dbReference>
<evidence type="ECO:0000256" key="10">
    <source>
        <dbReference type="ARBA" id="ARBA00049204"/>
    </source>
</evidence>
<evidence type="ECO:0000256" key="6">
    <source>
        <dbReference type="ARBA" id="ARBA00012682"/>
    </source>
</evidence>
<dbReference type="InterPro" id="IPR024134">
    <property type="entry name" value="SOD_Cu/Zn_/chaperone"/>
</dbReference>
<evidence type="ECO:0000313" key="14">
    <source>
        <dbReference type="EMBL" id="OAA48724.1"/>
    </source>
</evidence>
<dbReference type="InterPro" id="IPR036423">
    <property type="entry name" value="SOD-like_Cu/Zn_dom_sf"/>
</dbReference>
<evidence type="ECO:0000256" key="7">
    <source>
        <dbReference type="ARBA" id="ARBA00022490"/>
    </source>
</evidence>
<sequence>MRVAASLAALGAAVKFANALGAASPEAKDNPLDAVYTATLPEKPFFNAPGLKGNVKGFINAAAAPDGVGVRLTMRFENLPKTGGPFSYHIHDKKASGGNCTATGAHLDPTSRGEKPPCDASDPASCQAGDLAGKYGKITSDPFVVEYVDKYLSLKEDNAAFFGNRSFVIHLANSSRITCADFVKGEAGIPSIMLPPSSNATKSWSQTAGAAMSTGASCVCATGTGLAAKTSTAKTELSTNPTAASTAKTELSTNPTAAVNNRASSSGLVAPSPTVAISAAGRRVSAPLLWWVGSVVLMYFAHQ</sequence>
<dbReference type="SUPFAM" id="SSF49329">
    <property type="entry name" value="Cu,Zn superoxide dismutase-like"/>
    <property type="match status" value="1"/>
</dbReference>
<reference evidence="14 15" key="1">
    <citation type="journal article" date="2016" name="Genome Biol. Evol.">
        <title>Divergent and convergent evolution of fungal pathogenicity.</title>
        <authorList>
            <person name="Shang Y."/>
            <person name="Xiao G."/>
            <person name="Zheng P."/>
            <person name="Cen K."/>
            <person name="Zhan S."/>
            <person name="Wang C."/>
        </authorList>
    </citation>
    <scope>NUCLEOTIDE SEQUENCE [LARGE SCALE GENOMIC DNA]</scope>
    <source>
        <strain evidence="14 15">RCEF 4871</strain>
    </source>
</reference>
<keyword evidence="12" id="KW-0732">Signal</keyword>
<dbReference type="GO" id="GO:0004784">
    <property type="term" value="F:superoxide dismutase activity"/>
    <property type="evidence" value="ECO:0007669"/>
    <property type="project" value="UniProtKB-EC"/>
</dbReference>
<dbReference type="PANTHER" id="PTHR10003">
    <property type="entry name" value="SUPEROXIDE DISMUTASE CU-ZN -RELATED"/>
    <property type="match status" value="1"/>
</dbReference>
<dbReference type="Gene3D" id="2.60.40.200">
    <property type="entry name" value="Superoxide dismutase, copper/zinc binding domain"/>
    <property type="match status" value="1"/>
</dbReference>
<accession>A0A167I6K1</accession>
<feature type="domain" description="Superoxide dismutase copper/zinc binding" evidence="13">
    <location>
        <begin position="55"/>
        <end position="173"/>
    </location>
</feature>
<dbReference type="InterPro" id="IPR001424">
    <property type="entry name" value="SOD_Cu_Zn_dom"/>
</dbReference>
<comment type="catalytic activity">
    <reaction evidence="10">
        <text>2 superoxide + 2 H(+) = H2O2 + O2</text>
        <dbReference type="Rhea" id="RHEA:20696"/>
        <dbReference type="ChEBI" id="CHEBI:15378"/>
        <dbReference type="ChEBI" id="CHEBI:15379"/>
        <dbReference type="ChEBI" id="CHEBI:16240"/>
        <dbReference type="ChEBI" id="CHEBI:18421"/>
        <dbReference type="EC" id="1.15.1.1"/>
    </reaction>
</comment>
<evidence type="ECO:0000256" key="1">
    <source>
        <dbReference type="ARBA" id="ARBA00003917"/>
    </source>
</evidence>
<comment type="similarity">
    <text evidence="5">Belongs to the Cu-Zn superoxide dismutase family.</text>
</comment>
<evidence type="ECO:0000256" key="8">
    <source>
        <dbReference type="ARBA" id="ARBA00022525"/>
    </source>
</evidence>
<protein>
    <recommendedName>
        <fullName evidence="6">superoxide dismutase</fullName>
        <ecNumber evidence="6">1.15.1.1</ecNumber>
    </recommendedName>
</protein>
<comment type="function">
    <text evidence="1">Destroys radicals which are normally produced within the cells and which are toxic to biological systems.</text>
</comment>
<name>A0A167I6K1_METRR</name>
<evidence type="ECO:0000256" key="2">
    <source>
        <dbReference type="ARBA" id="ARBA00004196"/>
    </source>
</evidence>
<dbReference type="GO" id="GO:0005576">
    <property type="term" value="C:extracellular region"/>
    <property type="evidence" value="ECO:0007669"/>
    <property type="project" value="UniProtKB-SubCell"/>
</dbReference>
<proteinExistence type="inferred from homology"/>
<keyword evidence="9" id="KW-0049">Antioxidant</keyword>
<dbReference type="GO" id="GO:0005737">
    <property type="term" value="C:cytoplasm"/>
    <property type="evidence" value="ECO:0007669"/>
    <property type="project" value="UniProtKB-SubCell"/>
</dbReference>
<gene>
    <name evidence="14" type="ORF">NOR_01974</name>
</gene>
<dbReference type="Pfam" id="PF00080">
    <property type="entry name" value="Sod_Cu"/>
    <property type="match status" value="1"/>
</dbReference>
<feature type="chain" id="PRO_5007887960" description="superoxide dismutase" evidence="12">
    <location>
        <begin position="20"/>
        <end position="303"/>
    </location>
</feature>
<dbReference type="OrthoDB" id="159229at2759"/>
<dbReference type="EC" id="1.15.1.1" evidence="6"/>
<dbReference type="AlphaFoldDB" id="A0A167I6K1"/>
<evidence type="ECO:0000256" key="9">
    <source>
        <dbReference type="ARBA" id="ARBA00022862"/>
    </source>
</evidence>
<evidence type="ECO:0000256" key="11">
    <source>
        <dbReference type="SAM" id="MobiDB-lite"/>
    </source>
</evidence>
<evidence type="ECO:0000256" key="3">
    <source>
        <dbReference type="ARBA" id="ARBA00004496"/>
    </source>
</evidence>
<keyword evidence="7" id="KW-0963">Cytoplasm</keyword>
<feature type="signal peptide" evidence="12">
    <location>
        <begin position="1"/>
        <end position="19"/>
    </location>
</feature>
<organism evidence="14 15">
    <name type="scientific">Metarhizium rileyi (strain RCEF 4871)</name>
    <name type="common">Nomuraea rileyi</name>
    <dbReference type="NCBI Taxonomy" id="1649241"/>
    <lineage>
        <taxon>Eukaryota</taxon>
        <taxon>Fungi</taxon>
        <taxon>Dikarya</taxon>
        <taxon>Ascomycota</taxon>
        <taxon>Pezizomycotina</taxon>
        <taxon>Sordariomycetes</taxon>
        <taxon>Hypocreomycetidae</taxon>
        <taxon>Hypocreales</taxon>
        <taxon>Clavicipitaceae</taxon>
        <taxon>Metarhizium</taxon>
    </lineage>
</organism>
<comment type="caution">
    <text evidence="14">The sequence shown here is derived from an EMBL/GenBank/DDBJ whole genome shotgun (WGS) entry which is preliminary data.</text>
</comment>
<keyword evidence="15" id="KW-1185">Reference proteome</keyword>
<comment type="subcellular location">
    <subcellularLocation>
        <location evidence="2">Cell envelope</location>
    </subcellularLocation>
    <subcellularLocation>
        <location evidence="3">Cytoplasm</location>
    </subcellularLocation>
    <subcellularLocation>
        <location evidence="4">Secreted</location>
    </subcellularLocation>
</comment>
<evidence type="ECO:0000256" key="5">
    <source>
        <dbReference type="ARBA" id="ARBA00010457"/>
    </source>
</evidence>
<dbReference type="GO" id="GO:0005507">
    <property type="term" value="F:copper ion binding"/>
    <property type="evidence" value="ECO:0007669"/>
    <property type="project" value="InterPro"/>
</dbReference>
<feature type="region of interest" description="Disordered" evidence="11">
    <location>
        <begin position="101"/>
        <end position="122"/>
    </location>
</feature>
<dbReference type="EMBL" id="AZHC01000004">
    <property type="protein sequence ID" value="OAA48724.1"/>
    <property type="molecule type" value="Genomic_DNA"/>
</dbReference>